<dbReference type="SMART" id="SM00387">
    <property type="entry name" value="HATPase_c"/>
    <property type="match status" value="1"/>
</dbReference>
<evidence type="ECO:0000256" key="5">
    <source>
        <dbReference type="ARBA" id="ARBA00022679"/>
    </source>
</evidence>
<dbReference type="CDD" id="cd00075">
    <property type="entry name" value="HATPase"/>
    <property type="match status" value="1"/>
</dbReference>
<dbReference type="SUPFAM" id="SSF47384">
    <property type="entry name" value="Homodimeric domain of signal transducing histidine kinase"/>
    <property type="match status" value="1"/>
</dbReference>
<dbReference type="Pfam" id="PF02518">
    <property type="entry name" value="HATPase_c"/>
    <property type="match status" value="1"/>
</dbReference>
<evidence type="ECO:0000256" key="3">
    <source>
        <dbReference type="ARBA" id="ARBA00012438"/>
    </source>
</evidence>
<evidence type="ECO:0000256" key="9">
    <source>
        <dbReference type="SAM" id="Phobius"/>
    </source>
</evidence>
<keyword evidence="6 12" id="KW-0418">Kinase</keyword>
<dbReference type="InterPro" id="IPR050736">
    <property type="entry name" value="Sensor_HK_Regulatory"/>
</dbReference>
<dbReference type="PANTHER" id="PTHR43711:SF28">
    <property type="entry name" value="SENSOR HISTIDINE KINASE YXDK"/>
    <property type="match status" value="1"/>
</dbReference>
<evidence type="ECO:0000259" key="11">
    <source>
        <dbReference type="PROSITE" id="PS50885"/>
    </source>
</evidence>
<keyword evidence="9" id="KW-1133">Transmembrane helix</keyword>
<evidence type="ECO:0000256" key="6">
    <source>
        <dbReference type="ARBA" id="ARBA00022777"/>
    </source>
</evidence>
<dbReference type="Gene3D" id="6.10.340.10">
    <property type="match status" value="1"/>
</dbReference>
<dbReference type="SMART" id="SM00388">
    <property type="entry name" value="HisKA"/>
    <property type="match status" value="1"/>
</dbReference>
<dbReference type="PROSITE" id="PS50109">
    <property type="entry name" value="HIS_KIN"/>
    <property type="match status" value="1"/>
</dbReference>
<dbReference type="Gene3D" id="1.10.287.130">
    <property type="match status" value="1"/>
</dbReference>
<dbReference type="InterPro" id="IPR005467">
    <property type="entry name" value="His_kinase_dom"/>
</dbReference>
<accession>A0A9D9DXI8</accession>
<comment type="caution">
    <text evidence="12">The sequence shown here is derived from an EMBL/GenBank/DDBJ whole genome shotgun (WGS) entry which is preliminary data.</text>
</comment>
<dbReference type="InterPro" id="IPR003661">
    <property type="entry name" value="HisK_dim/P_dom"/>
</dbReference>
<dbReference type="SMART" id="SM00304">
    <property type="entry name" value="HAMP"/>
    <property type="match status" value="1"/>
</dbReference>
<dbReference type="SUPFAM" id="SSF158472">
    <property type="entry name" value="HAMP domain-like"/>
    <property type="match status" value="1"/>
</dbReference>
<dbReference type="PROSITE" id="PS50885">
    <property type="entry name" value="HAMP"/>
    <property type="match status" value="1"/>
</dbReference>
<comment type="subcellular location">
    <subcellularLocation>
        <location evidence="2">Membrane</location>
    </subcellularLocation>
</comment>
<evidence type="ECO:0000256" key="2">
    <source>
        <dbReference type="ARBA" id="ARBA00004370"/>
    </source>
</evidence>
<protein>
    <recommendedName>
        <fullName evidence="3">histidine kinase</fullName>
        <ecNumber evidence="3">2.7.13.3</ecNumber>
    </recommendedName>
</protein>
<keyword evidence="9" id="KW-0812">Transmembrane</keyword>
<dbReference type="EMBL" id="JADIMX010000058">
    <property type="protein sequence ID" value="MBO8434281.1"/>
    <property type="molecule type" value="Genomic_DNA"/>
</dbReference>
<dbReference type="SUPFAM" id="SSF55874">
    <property type="entry name" value="ATPase domain of HSP90 chaperone/DNA topoisomerase II/histidine kinase"/>
    <property type="match status" value="1"/>
</dbReference>
<evidence type="ECO:0000313" key="12">
    <source>
        <dbReference type="EMBL" id="MBO8434281.1"/>
    </source>
</evidence>
<dbReference type="Pfam" id="PF00512">
    <property type="entry name" value="HisKA"/>
    <property type="match status" value="1"/>
</dbReference>
<evidence type="ECO:0000259" key="10">
    <source>
        <dbReference type="PROSITE" id="PS50109"/>
    </source>
</evidence>
<dbReference type="FunFam" id="1.10.287.130:FF:000001">
    <property type="entry name" value="Two-component sensor histidine kinase"/>
    <property type="match status" value="1"/>
</dbReference>
<dbReference type="GO" id="GO:0016020">
    <property type="term" value="C:membrane"/>
    <property type="evidence" value="ECO:0007669"/>
    <property type="project" value="UniProtKB-SubCell"/>
</dbReference>
<dbReference type="InterPro" id="IPR036097">
    <property type="entry name" value="HisK_dim/P_sf"/>
</dbReference>
<gene>
    <name evidence="12" type="ORF">IAC55_03030</name>
</gene>
<dbReference type="Proteomes" id="UP000823611">
    <property type="component" value="Unassembled WGS sequence"/>
</dbReference>
<feature type="transmembrane region" description="Helical" evidence="9">
    <location>
        <begin position="21"/>
        <end position="39"/>
    </location>
</feature>
<name>A0A9D9DXI8_9FIRM</name>
<dbReference type="FunFam" id="3.30.565.10:FF:000006">
    <property type="entry name" value="Sensor histidine kinase WalK"/>
    <property type="match status" value="1"/>
</dbReference>
<reference evidence="12" key="2">
    <citation type="journal article" date="2021" name="PeerJ">
        <title>Extensive microbial diversity within the chicken gut microbiome revealed by metagenomics and culture.</title>
        <authorList>
            <person name="Gilroy R."/>
            <person name="Ravi A."/>
            <person name="Getino M."/>
            <person name="Pursley I."/>
            <person name="Horton D.L."/>
            <person name="Alikhan N.F."/>
            <person name="Baker D."/>
            <person name="Gharbi K."/>
            <person name="Hall N."/>
            <person name="Watson M."/>
            <person name="Adriaenssens E.M."/>
            <person name="Foster-Nyarko E."/>
            <person name="Jarju S."/>
            <person name="Secka A."/>
            <person name="Antonio M."/>
            <person name="Oren A."/>
            <person name="Chaudhuri R.R."/>
            <person name="La Ragione R."/>
            <person name="Hildebrand F."/>
            <person name="Pallen M.J."/>
        </authorList>
    </citation>
    <scope>NUCLEOTIDE SEQUENCE</scope>
    <source>
        <strain evidence="12">F6-4510</strain>
    </source>
</reference>
<sequence length="488" mass="55662">MLKMRKSKFLKNMRIANRVTLLYGSMFSITIIVISAILWSNSSNINKSIVQNELLEAVSDIKTYIASTDNLTEEGMEEAIGNKSVFASVTIMNDFAKKDTMHIGIPKGAFENEDNIEHISNFPENDSDRPFEPFGMIRRDNEFRSVYIEENEYILMSVNYNIGNKDYKIDAFKMNIDSKYMEVLTIRLIIIDLVGIVIAFLLARYISHIMLKRVGNIRSTAERISVEDLSRRIPIDGPDDEMKELSITFNSMIDRLENSFKSQTQFVSDASHELRTPISVIKGYASLINRWGKKDPEILQESIDSIISETDHMSQLVEKLLFLARGDRHSLDVNRSDICLNTVVSEVVKDIDVMETGKYVVFENIDEVFINADSNFIKQLLWIYTENAIKYTGENGKITFRVYKKDNKGYFEVCDNGIGIDESDIDKIFDRFYRADKSRNKDIAGTGLGLSIAKWIVSNNDGEIDVKSEKGKGTVFINSFPLVSRKEG</sequence>
<dbReference type="GO" id="GO:0000155">
    <property type="term" value="F:phosphorelay sensor kinase activity"/>
    <property type="evidence" value="ECO:0007669"/>
    <property type="project" value="InterPro"/>
</dbReference>
<comment type="catalytic activity">
    <reaction evidence="1">
        <text>ATP + protein L-histidine = ADP + protein N-phospho-L-histidine.</text>
        <dbReference type="EC" id="2.7.13.3"/>
    </reaction>
</comment>
<evidence type="ECO:0000256" key="8">
    <source>
        <dbReference type="ARBA" id="ARBA00023136"/>
    </source>
</evidence>
<dbReference type="InterPro" id="IPR003660">
    <property type="entry name" value="HAMP_dom"/>
</dbReference>
<evidence type="ECO:0000256" key="1">
    <source>
        <dbReference type="ARBA" id="ARBA00000085"/>
    </source>
</evidence>
<dbReference type="Pfam" id="PF00672">
    <property type="entry name" value="HAMP"/>
    <property type="match status" value="1"/>
</dbReference>
<evidence type="ECO:0000313" key="13">
    <source>
        <dbReference type="Proteomes" id="UP000823611"/>
    </source>
</evidence>
<feature type="domain" description="Histidine kinase" evidence="10">
    <location>
        <begin position="269"/>
        <end position="484"/>
    </location>
</feature>
<dbReference type="InterPro" id="IPR003594">
    <property type="entry name" value="HATPase_dom"/>
</dbReference>
<keyword evidence="5" id="KW-0808">Transferase</keyword>
<dbReference type="InterPro" id="IPR004358">
    <property type="entry name" value="Sig_transdc_His_kin-like_C"/>
</dbReference>
<dbReference type="EC" id="2.7.13.3" evidence="3"/>
<dbReference type="Gene3D" id="3.30.565.10">
    <property type="entry name" value="Histidine kinase-like ATPase, C-terminal domain"/>
    <property type="match status" value="1"/>
</dbReference>
<dbReference type="PANTHER" id="PTHR43711">
    <property type="entry name" value="TWO-COMPONENT HISTIDINE KINASE"/>
    <property type="match status" value="1"/>
</dbReference>
<evidence type="ECO:0000256" key="7">
    <source>
        <dbReference type="ARBA" id="ARBA00023012"/>
    </source>
</evidence>
<dbReference type="InterPro" id="IPR036890">
    <property type="entry name" value="HATPase_C_sf"/>
</dbReference>
<keyword evidence="7" id="KW-0902">Two-component regulatory system</keyword>
<proteinExistence type="predicted"/>
<dbReference type="CDD" id="cd00082">
    <property type="entry name" value="HisKA"/>
    <property type="match status" value="1"/>
</dbReference>
<organism evidence="12 13">
    <name type="scientific">Candidatus Fimicola merdigallinarum</name>
    <dbReference type="NCBI Taxonomy" id="2840819"/>
    <lineage>
        <taxon>Bacteria</taxon>
        <taxon>Bacillati</taxon>
        <taxon>Bacillota</taxon>
        <taxon>Clostridia</taxon>
        <taxon>Lachnospirales</taxon>
        <taxon>Lachnospiraceae</taxon>
        <taxon>Lachnospiraceae incertae sedis</taxon>
        <taxon>Candidatus Fimicola</taxon>
    </lineage>
</organism>
<keyword evidence="8 9" id="KW-0472">Membrane</keyword>
<keyword evidence="4" id="KW-0597">Phosphoprotein</keyword>
<feature type="domain" description="HAMP" evidence="11">
    <location>
        <begin position="208"/>
        <end position="261"/>
    </location>
</feature>
<dbReference type="AlphaFoldDB" id="A0A9D9DXI8"/>
<feature type="transmembrane region" description="Helical" evidence="9">
    <location>
        <begin position="184"/>
        <end position="203"/>
    </location>
</feature>
<reference evidence="12" key="1">
    <citation type="submission" date="2020-10" db="EMBL/GenBank/DDBJ databases">
        <authorList>
            <person name="Gilroy R."/>
        </authorList>
    </citation>
    <scope>NUCLEOTIDE SEQUENCE</scope>
    <source>
        <strain evidence="12">F6-4510</strain>
    </source>
</reference>
<evidence type="ECO:0000256" key="4">
    <source>
        <dbReference type="ARBA" id="ARBA00022553"/>
    </source>
</evidence>
<dbReference type="PRINTS" id="PR00344">
    <property type="entry name" value="BCTRLSENSOR"/>
</dbReference>
<dbReference type="CDD" id="cd06225">
    <property type="entry name" value="HAMP"/>
    <property type="match status" value="1"/>
</dbReference>